<evidence type="ECO:0000313" key="2">
    <source>
        <dbReference type="Proteomes" id="UP000452235"/>
    </source>
</evidence>
<sequence length="195" mass="22384">MPANFFTLPGELRNQIYHLLTSAEPVNPWSKRGHNLATNLIRTNKTIQREAAWVLYGGNIFDFRPPVHLLYEGDAFLDRIGPHNARHIRHIQFDMFLLLFEDPREYRMFDAILRMFSKIQSDCSNLKTLVVSQVSFTVLEILLSGQIDAAGVIADFDARARTIASLEGIILDVPRESQVPYLREKMEGHGWKFKG</sequence>
<gene>
    <name evidence="1" type="ORF">ATEIFO6365_0014011900</name>
</gene>
<evidence type="ECO:0000313" key="1">
    <source>
        <dbReference type="EMBL" id="GFF21187.1"/>
    </source>
</evidence>
<organism evidence="1 2">
    <name type="scientific">Aspergillus terreus</name>
    <dbReference type="NCBI Taxonomy" id="33178"/>
    <lineage>
        <taxon>Eukaryota</taxon>
        <taxon>Fungi</taxon>
        <taxon>Dikarya</taxon>
        <taxon>Ascomycota</taxon>
        <taxon>Pezizomycotina</taxon>
        <taxon>Eurotiomycetes</taxon>
        <taxon>Eurotiomycetidae</taxon>
        <taxon>Eurotiales</taxon>
        <taxon>Aspergillaceae</taxon>
        <taxon>Aspergillus</taxon>
        <taxon>Aspergillus subgen. Circumdati</taxon>
    </lineage>
</organism>
<proteinExistence type="predicted"/>
<dbReference type="PANTHER" id="PTHR42085">
    <property type="entry name" value="F-BOX DOMAIN-CONTAINING PROTEIN"/>
    <property type="match status" value="1"/>
</dbReference>
<dbReference type="AlphaFoldDB" id="A0A5M3Z760"/>
<keyword evidence="2" id="KW-1185">Reference proteome</keyword>
<reference evidence="1 2" key="1">
    <citation type="submission" date="2020-01" db="EMBL/GenBank/DDBJ databases">
        <title>Aspergillus terreus IFO 6365 whole genome shotgun sequence.</title>
        <authorList>
            <person name="Kanamasa S."/>
            <person name="Takahashi H."/>
        </authorList>
    </citation>
    <scope>NUCLEOTIDE SEQUENCE [LARGE SCALE GENOMIC DNA]</scope>
    <source>
        <strain evidence="1 2">IFO 6365</strain>
    </source>
</reference>
<protein>
    <submittedName>
        <fullName evidence="1">Uncharacterized protein</fullName>
    </submittedName>
</protein>
<comment type="caution">
    <text evidence="1">The sequence shown here is derived from an EMBL/GenBank/DDBJ whole genome shotgun (WGS) entry which is preliminary data.</text>
</comment>
<dbReference type="EMBL" id="BLJY01000014">
    <property type="protein sequence ID" value="GFF21187.1"/>
    <property type="molecule type" value="Genomic_DNA"/>
</dbReference>
<dbReference type="OrthoDB" id="62952at2759"/>
<accession>A0A5M3Z760</accession>
<dbReference type="PANTHER" id="PTHR42085:SF2">
    <property type="entry name" value="F-BOX DOMAIN-CONTAINING PROTEIN"/>
    <property type="match status" value="1"/>
</dbReference>
<name>A0A5M3Z760_ASPTE</name>
<dbReference type="InterPro" id="IPR038883">
    <property type="entry name" value="AN11006-like"/>
</dbReference>
<dbReference type="Proteomes" id="UP000452235">
    <property type="component" value="Unassembled WGS sequence"/>
</dbReference>